<protein>
    <recommendedName>
        <fullName evidence="5">Glutamate--cysteine ligase EgtA</fullName>
        <ecNumber evidence="5">6.3.2.2</ecNumber>
    </recommendedName>
    <alternativeName>
        <fullName evidence="5">Gamma-glutamylcysteine synthase</fullName>
        <shortName evidence="5">GCS</shortName>
        <shortName evidence="5">Gamma-ECS</shortName>
    </alternativeName>
</protein>
<sequence length="540" mass="55248">MTAVHDFPEKSGSASNRTARVLADRAAGEAYVASVCFKHGPPRLTGVELEFTVHHADDPARPLDPDVLATALGPHTPRTLRPDSPASPLPAGSPVSLEPGGQVEISALPQASLPELDAAVTADLTTLRDRLARHGLELGATGIDAHRPPRRILHTPRYAAMERRFAAIGPGGLTMMCSTAGLQICVDAGEPAEYAARWAAAHAMGPPLLALFANSRVHAGRDTGHASARWLAVHETEAVRTRTTGFGFGGPGGSNGSDGTTGFGGTGDSGRTGDGLNGFGGSGDPGGPHRFGGIGGSDRNSGSGEARGTHGAAGSRRTGAPGGLNGSGGTGHGLNGSGDPGEPNRFGGSVDSGKTGNSGNPAPSQPPLSDPAAAWGARLMDTPLMVLRRGDRPWDAPEGLTFADWIEGRGAGALLPRPTVADLDYHLTTMFTPVRPQGYLEIRYLDAQPPGDWLVPVALVAALLARPSTVDKVRELCAPVADAWATAAQCGLADRELAAAAAALADLGCAELGETGLAADRITEISESVQGRAHRAGSER</sequence>
<proteinExistence type="inferred from homology"/>
<dbReference type="PANTHER" id="PTHR34378:SF1">
    <property type="entry name" value="GLUTAMATE--CYSTEINE LIGASE, CHLOROPLASTIC"/>
    <property type="match status" value="1"/>
</dbReference>
<reference evidence="7 8" key="1">
    <citation type="submission" date="2024-05" db="EMBL/GenBank/DDBJ databases">
        <authorList>
            <person name="Zhao H."/>
            <person name="Xu Y."/>
            <person name="Lin S."/>
            <person name="Spain J.C."/>
            <person name="Zhou N.-Y."/>
        </authorList>
    </citation>
    <scope>NUCLEOTIDE SEQUENCE [LARGE SCALE GENOMIC DNA]</scope>
    <source>
        <strain evidence="7 8">NEAU-NG30</strain>
    </source>
</reference>
<keyword evidence="8" id="KW-1185">Reference proteome</keyword>
<comment type="caution">
    <text evidence="7">The sequence shown here is derived from an EMBL/GenBank/DDBJ whole genome shotgun (WGS) entry which is preliminary data.</text>
</comment>
<comment type="catalytic activity">
    <reaction evidence="4 5">
        <text>L-cysteine + L-glutamate + ATP = gamma-L-glutamyl-L-cysteine + ADP + phosphate + H(+)</text>
        <dbReference type="Rhea" id="RHEA:13285"/>
        <dbReference type="ChEBI" id="CHEBI:15378"/>
        <dbReference type="ChEBI" id="CHEBI:29985"/>
        <dbReference type="ChEBI" id="CHEBI:30616"/>
        <dbReference type="ChEBI" id="CHEBI:35235"/>
        <dbReference type="ChEBI" id="CHEBI:43474"/>
        <dbReference type="ChEBI" id="CHEBI:58173"/>
        <dbReference type="ChEBI" id="CHEBI:456216"/>
        <dbReference type="EC" id="6.3.2.2"/>
    </reaction>
</comment>
<dbReference type="PANTHER" id="PTHR34378">
    <property type="entry name" value="GLUTAMATE--CYSTEINE LIGASE, CHLOROPLASTIC"/>
    <property type="match status" value="1"/>
</dbReference>
<feature type="compositionally biased region" description="Gly residues" evidence="6">
    <location>
        <begin position="320"/>
        <end position="339"/>
    </location>
</feature>
<evidence type="ECO:0000256" key="5">
    <source>
        <dbReference type="HAMAP-Rule" id="MF_02034"/>
    </source>
</evidence>
<evidence type="ECO:0000256" key="6">
    <source>
        <dbReference type="SAM" id="MobiDB-lite"/>
    </source>
</evidence>
<dbReference type="SUPFAM" id="SSF55931">
    <property type="entry name" value="Glutamine synthetase/guanido kinase"/>
    <property type="match status" value="1"/>
</dbReference>
<dbReference type="InterPro" id="IPR035434">
    <property type="entry name" value="GCL_bact_plant"/>
</dbReference>
<evidence type="ECO:0000256" key="2">
    <source>
        <dbReference type="ARBA" id="ARBA00022741"/>
    </source>
</evidence>
<evidence type="ECO:0000256" key="1">
    <source>
        <dbReference type="ARBA" id="ARBA00022598"/>
    </source>
</evidence>
<dbReference type="Gene3D" id="3.30.590.20">
    <property type="match status" value="2"/>
</dbReference>
<dbReference type="GO" id="GO:0016874">
    <property type="term" value="F:ligase activity"/>
    <property type="evidence" value="ECO:0007669"/>
    <property type="project" value="UniProtKB-KW"/>
</dbReference>
<feature type="compositionally biased region" description="Gly residues" evidence="6">
    <location>
        <begin position="246"/>
        <end position="296"/>
    </location>
</feature>
<comment type="pathway">
    <text evidence="5">Amino-acid biosynthesis; ergothioneine biosynthesis.</text>
</comment>
<comment type="function">
    <text evidence="5">Catalyzes the synthesis of gamma-glutamylcysteine (gamma-GC). This compound is used as substrate for the biosynthesis of the low-molecular thiol compound ergothioneine.</text>
</comment>
<comment type="similarity">
    <text evidence="5">Belongs to the glutamate--cysteine ligase type 2 family. EgtA subfamily.</text>
</comment>
<dbReference type="Proteomes" id="UP001440984">
    <property type="component" value="Unassembled WGS sequence"/>
</dbReference>
<dbReference type="RefSeq" id="WP_348954404.1">
    <property type="nucleotide sequence ID" value="NZ_JBDZYD010000012.1"/>
</dbReference>
<organism evidence="7 8">
    <name type="scientific">Amycolatopsis melonis</name>
    <dbReference type="NCBI Taxonomy" id="3156488"/>
    <lineage>
        <taxon>Bacteria</taxon>
        <taxon>Bacillati</taxon>
        <taxon>Actinomycetota</taxon>
        <taxon>Actinomycetes</taxon>
        <taxon>Pseudonocardiales</taxon>
        <taxon>Pseudonocardiaceae</taxon>
        <taxon>Amycolatopsis</taxon>
    </lineage>
</organism>
<dbReference type="InterPro" id="IPR006336">
    <property type="entry name" value="GCS2"/>
</dbReference>
<dbReference type="EMBL" id="JBDZYD010000012">
    <property type="protein sequence ID" value="MEQ0563332.1"/>
    <property type="molecule type" value="Genomic_DNA"/>
</dbReference>
<accession>A0ABV0LPQ1</accession>
<gene>
    <name evidence="5" type="primary">egtA</name>
    <name evidence="7" type="ORF">ABJI51_30000</name>
</gene>
<feature type="region of interest" description="Disordered" evidence="6">
    <location>
        <begin position="243"/>
        <end position="373"/>
    </location>
</feature>
<keyword evidence="1 5" id="KW-0436">Ligase</keyword>
<feature type="compositionally biased region" description="Polar residues" evidence="6">
    <location>
        <begin position="352"/>
        <end position="362"/>
    </location>
</feature>
<dbReference type="EC" id="6.3.2.2" evidence="5"/>
<dbReference type="InterPro" id="IPR014746">
    <property type="entry name" value="Gln_synth/guanido_kin_cat_dom"/>
</dbReference>
<evidence type="ECO:0000313" key="7">
    <source>
        <dbReference type="EMBL" id="MEQ0563332.1"/>
    </source>
</evidence>
<evidence type="ECO:0000256" key="4">
    <source>
        <dbReference type="ARBA" id="ARBA00048819"/>
    </source>
</evidence>
<keyword evidence="2 5" id="KW-0547">Nucleotide-binding</keyword>
<evidence type="ECO:0000313" key="8">
    <source>
        <dbReference type="Proteomes" id="UP001440984"/>
    </source>
</evidence>
<evidence type="ECO:0000256" key="3">
    <source>
        <dbReference type="ARBA" id="ARBA00022840"/>
    </source>
</evidence>
<dbReference type="InterPro" id="IPR017809">
    <property type="entry name" value="EgtA_Actinobacteria"/>
</dbReference>
<feature type="region of interest" description="Disordered" evidence="6">
    <location>
        <begin position="69"/>
        <end position="100"/>
    </location>
</feature>
<dbReference type="Pfam" id="PF04107">
    <property type="entry name" value="GCS2"/>
    <property type="match status" value="2"/>
</dbReference>
<dbReference type="HAMAP" id="MF_02034">
    <property type="entry name" value="EgtA"/>
    <property type="match status" value="1"/>
</dbReference>
<name>A0ABV0LPQ1_9PSEU</name>
<keyword evidence="3 5" id="KW-0067">ATP-binding</keyword>